<keyword evidence="7" id="KW-1185">Reference proteome</keyword>
<dbReference type="Pfam" id="PF14525">
    <property type="entry name" value="AraC_binding_2"/>
    <property type="match status" value="1"/>
</dbReference>
<evidence type="ECO:0000259" key="5">
    <source>
        <dbReference type="PROSITE" id="PS01124"/>
    </source>
</evidence>
<feature type="compositionally biased region" description="Basic and acidic residues" evidence="4">
    <location>
        <begin position="332"/>
        <end position="349"/>
    </location>
</feature>
<dbReference type="PRINTS" id="PR00032">
    <property type="entry name" value="HTHARAC"/>
</dbReference>
<evidence type="ECO:0000256" key="3">
    <source>
        <dbReference type="ARBA" id="ARBA00023163"/>
    </source>
</evidence>
<dbReference type="InterPro" id="IPR050204">
    <property type="entry name" value="AraC_XylS_family_regulators"/>
</dbReference>
<organism evidence="6 7">
    <name type="scientific">Streptomyces camponoticapitis</name>
    <dbReference type="NCBI Taxonomy" id="1616125"/>
    <lineage>
        <taxon>Bacteria</taxon>
        <taxon>Bacillati</taxon>
        <taxon>Actinomycetota</taxon>
        <taxon>Actinomycetes</taxon>
        <taxon>Kitasatosporales</taxon>
        <taxon>Streptomycetaceae</taxon>
        <taxon>Streptomyces</taxon>
    </lineage>
</organism>
<evidence type="ECO:0000256" key="2">
    <source>
        <dbReference type="ARBA" id="ARBA00023125"/>
    </source>
</evidence>
<keyword evidence="1" id="KW-0805">Transcription regulation</keyword>
<reference evidence="7" key="1">
    <citation type="journal article" date="2019" name="Int. J. Syst. Evol. Microbiol.">
        <title>The Global Catalogue of Microorganisms (GCM) 10K type strain sequencing project: providing services to taxonomists for standard genome sequencing and annotation.</title>
        <authorList>
            <consortium name="The Broad Institute Genomics Platform"/>
            <consortium name="The Broad Institute Genome Sequencing Center for Infectious Disease"/>
            <person name="Wu L."/>
            <person name="Ma J."/>
        </authorList>
    </citation>
    <scope>NUCLEOTIDE SEQUENCE [LARGE SCALE GENOMIC DNA]</scope>
    <source>
        <strain evidence="7">CGMCC 4.7275</strain>
    </source>
</reference>
<dbReference type="Gene3D" id="1.10.10.60">
    <property type="entry name" value="Homeodomain-like"/>
    <property type="match status" value="1"/>
</dbReference>
<dbReference type="Proteomes" id="UP000660265">
    <property type="component" value="Unassembled WGS sequence"/>
</dbReference>
<proteinExistence type="predicted"/>
<dbReference type="InterPro" id="IPR020449">
    <property type="entry name" value="Tscrpt_reg_AraC-type_HTH"/>
</dbReference>
<dbReference type="Pfam" id="PF12833">
    <property type="entry name" value="HTH_18"/>
    <property type="match status" value="1"/>
</dbReference>
<dbReference type="PANTHER" id="PTHR46796">
    <property type="entry name" value="HTH-TYPE TRANSCRIPTIONAL ACTIVATOR RHAS-RELATED"/>
    <property type="match status" value="1"/>
</dbReference>
<comment type="caution">
    <text evidence="6">The sequence shown here is derived from an EMBL/GenBank/DDBJ whole genome shotgun (WGS) entry which is preliminary data.</text>
</comment>
<evidence type="ECO:0000313" key="6">
    <source>
        <dbReference type="EMBL" id="GGK25542.1"/>
    </source>
</evidence>
<sequence>MIETVFRTSDVPREDRFDLWREQMANAMAPMEMTTDRPDRFEAEANLRMLGEVTVWPGKSKPMSFRRTPRLIRQSDPEICHLTLMLAGGIGITQRGRSGFHGPLEMYTVSTSEPFDCANEERSRVVALEVPRRLLPLPDNKVRRLATRRLPGREGPGALLAGTLIRLARQDIGSFRPSDGPRLEPVVVDLLAATLAHHLDADDELPPETRTRALALRIQTFVRHHLHDPGLTPRSIAAAHHISVSHLHTVFRTLGHHTTLAAWIREQRLERTRRLLADPAQHTTPVHHIAARCGFTDAAVFSRTFRAAFGLPPRDYRHHALNSDGASTPADRPSRKQLPEPIPDGDKTGWQEASARG</sequence>
<keyword evidence="2" id="KW-0238">DNA-binding</keyword>
<dbReference type="InterPro" id="IPR018060">
    <property type="entry name" value="HTH_AraC"/>
</dbReference>
<evidence type="ECO:0000256" key="1">
    <source>
        <dbReference type="ARBA" id="ARBA00023015"/>
    </source>
</evidence>
<name>A0ABQ2ETF8_9ACTN</name>
<evidence type="ECO:0000256" key="4">
    <source>
        <dbReference type="SAM" id="MobiDB-lite"/>
    </source>
</evidence>
<dbReference type="SUPFAM" id="SSF46689">
    <property type="entry name" value="Homeodomain-like"/>
    <property type="match status" value="1"/>
</dbReference>
<dbReference type="InterPro" id="IPR009057">
    <property type="entry name" value="Homeodomain-like_sf"/>
</dbReference>
<dbReference type="PANTHER" id="PTHR46796:SF6">
    <property type="entry name" value="ARAC SUBFAMILY"/>
    <property type="match status" value="1"/>
</dbReference>
<dbReference type="PROSITE" id="PS01124">
    <property type="entry name" value="HTH_ARAC_FAMILY_2"/>
    <property type="match status" value="1"/>
</dbReference>
<accession>A0ABQ2ETF8</accession>
<feature type="region of interest" description="Disordered" evidence="4">
    <location>
        <begin position="319"/>
        <end position="357"/>
    </location>
</feature>
<protein>
    <submittedName>
        <fullName evidence="6">AraC family transcriptional regulator</fullName>
    </submittedName>
</protein>
<feature type="domain" description="HTH araC/xylS-type" evidence="5">
    <location>
        <begin position="216"/>
        <end position="319"/>
    </location>
</feature>
<evidence type="ECO:0000313" key="7">
    <source>
        <dbReference type="Proteomes" id="UP000660265"/>
    </source>
</evidence>
<dbReference type="EMBL" id="BMMV01000031">
    <property type="protein sequence ID" value="GGK25542.1"/>
    <property type="molecule type" value="Genomic_DNA"/>
</dbReference>
<gene>
    <name evidence="6" type="ORF">GCM10011583_66950</name>
</gene>
<dbReference type="InterPro" id="IPR035418">
    <property type="entry name" value="AraC-bd_2"/>
</dbReference>
<keyword evidence="3" id="KW-0804">Transcription</keyword>
<dbReference type="SMART" id="SM00342">
    <property type="entry name" value="HTH_ARAC"/>
    <property type="match status" value="1"/>
</dbReference>